<evidence type="ECO:0000256" key="2">
    <source>
        <dbReference type="ARBA" id="ARBA00022692"/>
    </source>
</evidence>
<keyword evidence="3" id="KW-1133">Transmembrane helix</keyword>
<evidence type="ECO:0000256" key="5">
    <source>
        <dbReference type="SAM" id="MobiDB-lite"/>
    </source>
</evidence>
<feature type="region of interest" description="Disordered" evidence="5">
    <location>
        <begin position="1286"/>
        <end position="1427"/>
    </location>
</feature>
<gene>
    <name evidence="7" type="ORF">SPSC_00163</name>
</gene>
<name>A0A127Z611_9BASI</name>
<feature type="compositionally biased region" description="Low complexity" evidence="5">
    <location>
        <begin position="1286"/>
        <end position="1302"/>
    </location>
</feature>
<feature type="compositionally biased region" description="Polar residues" evidence="5">
    <location>
        <begin position="611"/>
        <end position="622"/>
    </location>
</feature>
<feature type="region of interest" description="Disordered" evidence="5">
    <location>
        <begin position="78"/>
        <end position="133"/>
    </location>
</feature>
<evidence type="ECO:0000256" key="3">
    <source>
        <dbReference type="ARBA" id="ARBA00022989"/>
    </source>
</evidence>
<dbReference type="EMBL" id="LK056650">
    <property type="protein sequence ID" value="CDS81981.1"/>
    <property type="molecule type" value="Genomic_DNA"/>
</dbReference>
<feature type="compositionally biased region" description="Basic and acidic residues" evidence="5">
    <location>
        <begin position="1160"/>
        <end position="1173"/>
    </location>
</feature>
<feature type="region of interest" description="Disordered" evidence="5">
    <location>
        <begin position="445"/>
        <end position="514"/>
    </location>
</feature>
<keyword evidence="2" id="KW-0812">Transmembrane</keyword>
<feature type="region of interest" description="Disordered" evidence="5">
    <location>
        <begin position="1160"/>
        <end position="1187"/>
    </location>
</feature>
<feature type="domain" description="Myosin-binding" evidence="6">
    <location>
        <begin position="387"/>
        <end position="441"/>
    </location>
</feature>
<feature type="region of interest" description="Disordered" evidence="5">
    <location>
        <begin position="600"/>
        <end position="627"/>
    </location>
</feature>
<feature type="compositionally biased region" description="Polar residues" evidence="5">
    <location>
        <begin position="1357"/>
        <end position="1373"/>
    </location>
</feature>
<dbReference type="InterPro" id="IPR026859">
    <property type="entry name" value="Myosin-bd"/>
</dbReference>
<evidence type="ECO:0000256" key="1">
    <source>
        <dbReference type="ARBA" id="ARBA00004308"/>
    </source>
</evidence>
<evidence type="ECO:0000313" key="7">
    <source>
        <dbReference type="EMBL" id="CDS81981.1"/>
    </source>
</evidence>
<dbReference type="OrthoDB" id="21151at2759"/>
<reference evidence="7" key="1">
    <citation type="submission" date="2014-06" db="EMBL/GenBank/DDBJ databases">
        <authorList>
            <person name="Ju J."/>
            <person name="Zhang J."/>
        </authorList>
    </citation>
    <scope>NUCLEOTIDE SEQUENCE</scope>
    <source>
        <strain evidence="7">SscI8</strain>
    </source>
</reference>
<keyword evidence="4" id="KW-0472">Membrane</keyword>
<feature type="compositionally biased region" description="Low complexity" evidence="5">
    <location>
        <begin position="1331"/>
        <end position="1341"/>
    </location>
</feature>
<feature type="region of interest" description="Disordered" evidence="5">
    <location>
        <begin position="231"/>
        <end position="257"/>
    </location>
</feature>
<feature type="region of interest" description="Disordered" evidence="5">
    <location>
        <begin position="680"/>
        <end position="711"/>
    </location>
</feature>
<dbReference type="GO" id="GO:0017022">
    <property type="term" value="F:myosin binding"/>
    <property type="evidence" value="ECO:0007669"/>
    <property type="project" value="InterPro"/>
</dbReference>
<evidence type="ECO:0000256" key="4">
    <source>
        <dbReference type="ARBA" id="ARBA00023136"/>
    </source>
</evidence>
<feature type="compositionally biased region" description="Low complexity" evidence="5">
    <location>
        <begin position="689"/>
        <end position="701"/>
    </location>
</feature>
<organism evidence="7">
    <name type="scientific">Sporisorium scitamineum</name>
    <dbReference type="NCBI Taxonomy" id="49012"/>
    <lineage>
        <taxon>Eukaryota</taxon>
        <taxon>Fungi</taxon>
        <taxon>Dikarya</taxon>
        <taxon>Basidiomycota</taxon>
        <taxon>Ustilaginomycotina</taxon>
        <taxon>Ustilaginomycetes</taxon>
        <taxon>Ustilaginales</taxon>
        <taxon>Ustilaginaceae</taxon>
        <taxon>Sporisorium</taxon>
    </lineage>
</organism>
<feature type="compositionally biased region" description="Polar residues" evidence="5">
    <location>
        <begin position="114"/>
        <end position="124"/>
    </location>
</feature>
<feature type="region of interest" description="Disordered" evidence="5">
    <location>
        <begin position="903"/>
        <end position="930"/>
    </location>
</feature>
<feature type="compositionally biased region" description="Low complexity" evidence="5">
    <location>
        <begin position="87"/>
        <end position="109"/>
    </location>
</feature>
<proteinExistence type="predicted"/>
<feature type="region of interest" description="Disordered" evidence="5">
    <location>
        <begin position="760"/>
        <end position="790"/>
    </location>
</feature>
<sequence>MAEPVIFGGSPLDQYLQDADQPEGQAFLDSLDRNDGPSTPGLGLHLESIPLGTPSISVSGRSQIFESPYSPQVQASISLQSVSTAPSETSGSRESGTSRHAQANAAAQNENRRSLQPITGQEPVSRSTQQQSSSSDLASQLASAIHALVRRVLLPLIFMIAYEIFGWRPTNAATDRFDPNASRSAQRATATVTLDDDSSSSSSSFAERFKYVICSSFLLTPSLSISFYGSSPPVQTQNTSNDRGTTDKRTLNHVQGRRASPTSIHKQCYVEASDAAARDANSAVADTHGGLPRLDAQGRRARNAALLSAVFLIPPISASWWLWFSTLLLIACLTWSFVVLLNHSSSDDKIEFTLSRQSEMHATVSAASLRNLSTTNDLIGLEKEALQKAILRDVSSLIKVAQSFDVSINKSISAIQEVEIVSRGYKLTHPLPPISRIEAASGWSTVGSPNGQRRSIAAGSGQANGKLGRSLSNGGNGAPTARRHAQRPLSLNLSSGRMSPLDRPSGRASPAVSSEVGELDHIQKLLAEQSTAALSAGKIAAHRAPQRLIELRKSLVAALEGIGATFISSNDSLQILADAEELAMLHDLYALDASPQDDADEADVSHAWSHGDNSAISESSPDIEQDRKPWVATTPRNFGSNARAAELAGYSDLAWRSDLSPQTGSLNHKRLSLVSDAGSVLDRHPRAPSSLSRRSSLVSESGKLGHYRSPRLNYVSEQATGASGPNESAAAKRLSYVSNSNSSFATGSFDTRSPVMRNSSVVSSTFTPPHSSAQTYSSATSPQSRATKRSSILGPNSIFAQLDPPLSAASSTKQADPLSLMSIKAKFEWMHRARRRWLCHLLALDLKMRGHMCLSTGDSLPCDEYWTAARSTIDSTSSSLRTQEKAVTEILEKEMGLDLLRASRVEGPGGQGGQDGRSKSRDGRLTVPGADASASSVVGHLGIEDRLHAMMLSLRSLQSKIRVCAEDIQVKAPSGLHGVDGGRSEQVLAPTVEASDDAISAVQLERTVESMRDDLLGLSAEWEATLKLIHKEKRRSPSPQPSTDFEADVSKSNAARELVSPLEADEDAANPTGGKDGERQASYDDLLPLLRRQAQEGDHHGASDDEDDSDLATLLLNSTSPNSLPPPGLEQVYESIAGMAGLSGLGTGGSKLSRAERIEQTRLQRQQEQDSRALAKASQRHSMDPTGMMSELNDVISTHRAVRDQRHQSALPLSAGADDASSAQKASAPILEAQPALALGSPLDLGSAGCEGVFGASHSFVDDQAMPRRSLSSLDLARARALQALEARSPSVASSSASNSFDSGDESQSRRSDDFSFEPTALESVPEHEAATTAATLSATSNLPSESPSAAWDSASRKSTPKASQVPLSSSDATPVPDSPFDLGAQVAAYARRKKAARAQAAAMQASGSESSMSSHFSSNHEPYGPS</sequence>
<feature type="region of interest" description="Disordered" evidence="5">
    <location>
        <begin position="1"/>
        <end position="47"/>
    </location>
</feature>
<feature type="region of interest" description="Disordered" evidence="5">
    <location>
        <begin position="1058"/>
        <end position="1080"/>
    </location>
</feature>
<evidence type="ECO:0000259" key="6">
    <source>
        <dbReference type="Pfam" id="PF12632"/>
    </source>
</evidence>
<protein>
    <recommendedName>
        <fullName evidence="6">Myosin-binding domain-containing protein</fullName>
    </recommendedName>
</protein>
<feature type="compositionally biased region" description="Low complexity" evidence="5">
    <location>
        <begin position="1398"/>
        <end position="1418"/>
    </location>
</feature>
<feature type="compositionally biased region" description="Polar residues" evidence="5">
    <location>
        <begin position="231"/>
        <end position="243"/>
    </location>
</feature>
<comment type="subcellular location">
    <subcellularLocation>
        <location evidence="1">Endomembrane system</location>
    </subcellularLocation>
</comment>
<feature type="region of interest" description="Disordered" evidence="5">
    <location>
        <begin position="1031"/>
        <end position="1050"/>
    </location>
</feature>
<accession>A0A127Z611</accession>
<dbReference type="Pfam" id="PF12632">
    <property type="entry name" value="Vezatin"/>
    <property type="match status" value="1"/>
</dbReference>
<dbReference type="GO" id="GO:0012505">
    <property type="term" value="C:endomembrane system"/>
    <property type="evidence" value="ECO:0007669"/>
    <property type="project" value="UniProtKB-SubCell"/>
</dbReference>